<dbReference type="Proteomes" id="UP001151760">
    <property type="component" value="Unassembled WGS sequence"/>
</dbReference>
<organism evidence="2 3">
    <name type="scientific">Tanacetum coccineum</name>
    <dbReference type="NCBI Taxonomy" id="301880"/>
    <lineage>
        <taxon>Eukaryota</taxon>
        <taxon>Viridiplantae</taxon>
        <taxon>Streptophyta</taxon>
        <taxon>Embryophyta</taxon>
        <taxon>Tracheophyta</taxon>
        <taxon>Spermatophyta</taxon>
        <taxon>Magnoliopsida</taxon>
        <taxon>eudicotyledons</taxon>
        <taxon>Gunneridae</taxon>
        <taxon>Pentapetalae</taxon>
        <taxon>asterids</taxon>
        <taxon>campanulids</taxon>
        <taxon>Asterales</taxon>
        <taxon>Asteraceae</taxon>
        <taxon>Asteroideae</taxon>
        <taxon>Anthemideae</taxon>
        <taxon>Anthemidinae</taxon>
        <taxon>Tanacetum</taxon>
    </lineage>
</organism>
<gene>
    <name evidence="2" type="ORF">Tco_0893814</name>
</gene>
<sequence>MSFLLLNRLAILQKTAFDESIGSSRQSLRIDGISWVVVGLEKLIVTGRQITSSCLALYFAEFLVDGSHLLGNDNIKTEGFMSSVCYVEEIVIVAVVGCFTVVVGFIIVALDIGLCHKMLLLVLLVLSVFAMVRGCASRNRGMSHNDKDGDDDIEKFVFGWMISVEGVGGVSGTRRCLEALELKGGDGGACKVLGWLLGDVMVMQGRCLVA</sequence>
<accession>A0ABQ5CCM3</accession>
<evidence type="ECO:0000256" key="1">
    <source>
        <dbReference type="SAM" id="Phobius"/>
    </source>
</evidence>
<protein>
    <submittedName>
        <fullName evidence="2">Uncharacterized protein</fullName>
    </submittedName>
</protein>
<reference evidence="2" key="1">
    <citation type="journal article" date="2022" name="Int. J. Mol. Sci.">
        <title>Draft Genome of Tanacetum Coccineum: Genomic Comparison of Closely Related Tanacetum-Family Plants.</title>
        <authorList>
            <person name="Yamashiro T."/>
            <person name="Shiraishi A."/>
            <person name="Nakayama K."/>
            <person name="Satake H."/>
        </authorList>
    </citation>
    <scope>NUCLEOTIDE SEQUENCE</scope>
</reference>
<name>A0ABQ5CCM3_9ASTR</name>
<keyword evidence="1" id="KW-0812">Transmembrane</keyword>
<feature type="transmembrane region" description="Helical" evidence="1">
    <location>
        <begin position="118"/>
        <end position="136"/>
    </location>
</feature>
<keyword evidence="1" id="KW-0472">Membrane</keyword>
<feature type="transmembrane region" description="Helical" evidence="1">
    <location>
        <begin position="90"/>
        <end position="112"/>
    </location>
</feature>
<reference evidence="2" key="2">
    <citation type="submission" date="2022-01" db="EMBL/GenBank/DDBJ databases">
        <authorList>
            <person name="Yamashiro T."/>
            <person name="Shiraishi A."/>
            <person name="Satake H."/>
            <person name="Nakayama K."/>
        </authorList>
    </citation>
    <scope>NUCLEOTIDE SEQUENCE</scope>
</reference>
<proteinExistence type="predicted"/>
<dbReference type="EMBL" id="BQNB010014090">
    <property type="protein sequence ID" value="GJT23877.1"/>
    <property type="molecule type" value="Genomic_DNA"/>
</dbReference>
<keyword evidence="3" id="KW-1185">Reference proteome</keyword>
<comment type="caution">
    <text evidence="2">The sequence shown here is derived from an EMBL/GenBank/DDBJ whole genome shotgun (WGS) entry which is preliminary data.</text>
</comment>
<keyword evidence="1" id="KW-1133">Transmembrane helix</keyword>
<evidence type="ECO:0000313" key="3">
    <source>
        <dbReference type="Proteomes" id="UP001151760"/>
    </source>
</evidence>
<evidence type="ECO:0000313" key="2">
    <source>
        <dbReference type="EMBL" id="GJT23877.1"/>
    </source>
</evidence>